<keyword evidence="1" id="KW-0472">Membrane</keyword>
<reference evidence="2 3" key="1">
    <citation type="submission" date="2016-11" db="EMBL/GenBank/DDBJ databases">
        <authorList>
            <person name="Jaros S."/>
            <person name="Januszkiewicz K."/>
            <person name="Wedrychowicz H."/>
        </authorList>
    </citation>
    <scope>NUCLEOTIDE SEQUENCE [LARGE SCALE GENOMIC DNA]</scope>
    <source>
        <strain evidence="2 3">GAS138</strain>
    </source>
</reference>
<feature type="transmembrane region" description="Helical" evidence="1">
    <location>
        <begin position="20"/>
        <end position="40"/>
    </location>
</feature>
<evidence type="ECO:0000313" key="2">
    <source>
        <dbReference type="EMBL" id="SHH41935.1"/>
    </source>
</evidence>
<evidence type="ECO:0000313" key="3">
    <source>
        <dbReference type="Proteomes" id="UP000189796"/>
    </source>
</evidence>
<dbReference type="RefSeq" id="WP_276329274.1">
    <property type="nucleotide sequence ID" value="NZ_LT670817.1"/>
</dbReference>
<organism evidence="2 3">
    <name type="scientific">Bradyrhizobium erythrophlei</name>
    <dbReference type="NCBI Taxonomy" id="1437360"/>
    <lineage>
        <taxon>Bacteria</taxon>
        <taxon>Pseudomonadati</taxon>
        <taxon>Pseudomonadota</taxon>
        <taxon>Alphaproteobacteria</taxon>
        <taxon>Hyphomicrobiales</taxon>
        <taxon>Nitrobacteraceae</taxon>
        <taxon>Bradyrhizobium</taxon>
    </lineage>
</organism>
<proteinExistence type="predicted"/>
<sequence length="42" mass="4585">MSHWHDPMVDRPETDGAVYVTGWTISGLAVLGTIVAVWVFGI</sequence>
<dbReference type="EMBL" id="LT670817">
    <property type="protein sequence ID" value="SHH41935.1"/>
    <property type="molecule type" value="Genomic_DNA"/>
</dbReference>
<name>A0A1M5STT2_9BRAD</name>
<evidence type="ECO:0000256" key="1">
    <source>
        <dbReference type="SAM" id="Phobius"/>
    </source>
</evidence>
<protein>
    <submittedName>
        <fullName evidence="2">Uncharacterized protein</fullName>
    </submittedName>
</protein>
<gene>
    <name evidence="2" type="ORF">SAMN05443248_4747</name>
</gene>
<dbReference type="Proteomes" id="UP000189796">
    <property type="component" value="Chromosome I"/>
</dbReference>
<keyword evidence="1" id="KW-0812">Transmembrane</keyword>
<dbReference type="AlphaFoldDB" id="A0A1M5STT2"/>
<keyword evidence="1" id="KW-1133">Transmembrane helix</keyword>
<accession>A0A1M5STT2</accession>